<dbReference type="EMBL" id="JAVRHS010000012">
    <property type="protein sequence ID" value="MDT0576894.1"/>
    <property type="molecule type" value="Genomic_DNA"/>
</dbReference>
<evidence type="ECO:0000313" key="3">
    <source>
        <dbReference type="Proteomes" id="UP001259803"/>
    </source>
</evidence>
<evidence type="ECO:0000256" key="1">
    <source>
        <dbReference type="SAM" id="MobiDB-lite"/>
    </source>
</evidence>
<evidence type="ECO:0000313" key="2">
    <source>
        <dbReference type="EMBL" id="MDT0576894.1"/>
    </source>
</evidence>
<feature type="region of interest" description="Disordered" evidence="1">
    <location>
        <begin position="1"/>
        <end position="26"/>
    </location>
</feature>
<protein>
    <submittedName>
        <fullName evidence="2">Uncharacterized protein</fullName>
    </submittedName>
</protein>
<proteinExistence type="predicted"/>
<accession>A0ABU2ZJW1</accession>
<sequence>MITYPVGSRARVPGTQTPSTPPTGGIKLRANHGLTKQTMFCNCVDDFQQ</sequence>
<dbReference type="RefSeq" id="WP_311341467.1">
    <property type="nucleotide sequence ID" value="NZ_JAVRHS010000012.1"/>
</dbReference>
<reference evidence="2 3" key="1">
    <citation type="submission" date="2023-09" db="EMBL/GenBank/DDBJ databases">
        <authorList>
            <person name="Rey-Velasco X."/>
        </authorList>
    </citation>
    <scope>NUCLEOTIDE SEQUENCE [LARGE SCALE GENOMIC DNA]</scope>
    <source>
        <strain evidence="2 3">F390</strain>
    </source>
</reference>
<comment type="caution">
    <text evidence="2">The sequence shown here is derived from an EMBL/GenBank/DDBJ whole genome shotgun (WGS) entry which is preliminary data.</text>
</comment>
<name>A0ABU2ZJW1_9SPHN</name>
<organism evidence="2 3">
    <name type="scientific">Croceicoccus esteveae</name>
    <dbReference type="NCBI Taxonomy" id="3075597"/>
    <lineage>
        <taxon>Bacteria</taxon>
        <taxon>Pseudomonadati</taxon>
        <taxon>Pseudomonadota</taxon>
        <taxon>Alphaproteobacteria</taxon>
        <taxon>Sphingomonadales</taxon>
        <taxon>Erythrobacteraceae</taxon>
        <taxon>Croceicoccus</taxon>
    </lineage>
</organism>
<gene>
    <name evidence="2" type="ORF">RM533_12005</name>
</gene>
<feature type="compositionally biased region" description="Low complexity" evidence="1">
    <location>
        <begin position="13"/>
        <end position="25"/>
    </location>
</feature>
<keyword evidence="3" id="KW-1185">Reference proteome</keyword>
<dbReference type="Proteomes" id="UP001259803">
    <property type="component" value="Unassembled WGS sequence"/>
</dbReference>